<dbReference type="FunFam" id="3.30.460.10:FF:000002">
    <property type="entry name" value="Poly(A) polymerase alpha, putative"/>
    <property type="match status" value="1"/>
</dbReference>
<comment type="subcellular location">
    <subcellularLocation>
        <location evidence="2 11">Nucleus</location>
    </subcellularLocation>
</comment>
<feature type="binding site" evidence="12">
    <location>
        <begin position="239"/>
        <end position="240"/>
    </location>
    <ligand>
        <name>ATP</name>
        <dbReference type="ChEBI" id="CHEBI:30616"/>
    </ligand>
</feature>
<dbReference type="GO" id="GO:0003723">
    <property type="term" value="F:RNA binding"/>
    <property type="evidence" value="ECO:0007669"/>
    <property type="project" value="UniProtKB-UniRule"/>
</dbReference>
<feature type="binding site" evidence="12">
    <location>
        <begin position="89"/>
        <end position="91"/>
    </location>
    <ligand>
        <name>ATP</name>
        <dbReference type="ChEBI" id="CHEBI:30616"/>
    </ligand>
</feature>
<feature type="binding site" evidence="13">
    <location>
        <position position="104"/>
    </location>
    <ligand>
        <name>Mg(2+)</name>
        <dbReference type="ChEBI" id="CHEBI:18420"/>
        <label>1</label>
        <note>catalytic</note>
    </ligand>
</feature>
<evidence type="ECO:0000256" key="1">
    <source>
        <dbReference type="ARBA" id="ARBA00001936"/>
    </source>
</evidence>
<evidence type="ECO:0000256" key="4">
    <source>
        <dbReference type="ARBA" id="ARBA00022664"/>
    </source>
</evidence>
<dbReference type="SUPFAM" id="SSF81631">
    <property type="entry name" value="PAP/OAS1 substrate-binding domain"/>
    <property type="match status" value="1"/>
</dbReference>
<keyword evidence="10 11" id="KW-0539">Nucleus</keyword>
<dbReference type="InterPro" id="IPR048840">
    <property type="entry name" value="PolA_pol_NTPase"/>
</dbReference>
<keyword evidence="7 11" id="KW-0547">Nucleotide-binding</keyword>
<proteinExistence type="inferred from homology"/>
<dbReference type="EMBL" id="MU006313">
    <property type="protein sequence ID" value="KAF2849187.1"/>
    <property type="molecule type" value="Genomic_DNA"/>
</dbReference>
<dbReference type="GO" id="GO:0046872">
    <property type="term" value="F:metal ion binding"/>
    <property type="evidence" value="ECO:0007669"/>
    <property type="project" value="UniProtKB-KW"/>
</dbReference>
<evidence type="ECO:0000256" key="10">
    <source>
        <dbReference type="ARBA" id="ARBA00023242"/>
    </source>
</evidence>
<evidence type="ECO:0000256" key="13">
    <source>
        <dbReference type="PIRSR" id="PIRSR018425-2"/>
    </source>
</evidence>
<dbReference type="Proteomes" id="UP000799423">
    <property type="component" value="Unassembled WGS sequence"/>
</dbReference>
<dbReference type="GO" id="GO:1990817">
    <property type="term" value="F:poly(A) RNA polymerase activity"/>
    <property type="evidence" value="ECO:0007669"/>
    <property type="project" value="UniProtKB-UniRule"/>
</dbReference>
<dbReference type="PANTHER" id="PTHR10682:SF10">
    <property type="entry name" value="POLYNUCLEOTIDE ADENYLYLTRANSFERASE"/>
    <property type="match status" value="1"/>
</dbReference>
<feature type="binding site" evidence="12">
    <location>
        <position position="221"/>
    </location>
    <ligand>
        <name>ATP</name>
        <dbReference type="ChEBI" id="CHEBI:30616"/>
    </ligand>
</feature>
<evidence type="ECO:0000259" key="15">
    <source>
        <dbReference type="Pfam" id="PF04926"/>
    </source>
</evidence>
<keyword evidence="9 13" id="KW-0460">Magnesium</keyword>
<dbReference type="GO" id="GO:0006397">
    <property type="term" value="P:mRNA processing"/>
    <property type="evidence" value="ECO:0007669"/>
    <property type="project" value="UniProtKB-KW"/>
</dbReference>
<feature type="region of interest" description="Disordered" evidence="14">
    <location>
        <begin position="516"/>
        <end position="577"/>
    </location>
</feature>
<dbReference type="Gene3D" id="3.30.70.590">
    <property type="entry name" value="Poly(A) polymerase predicted RNA binding domain"/>
    <property type="match status" value="1"/>
</dbReference>
<evidence type="ECO:0000313" key="19">
    <source>
        <dbReference type="Proteomes" id="UP000799423"/>
    </source>
</evidence>
<feature type="binding site" evidence="13">
    <location>
        <position position="159"/>
    </location>
    <ligand>
        <name>Mg(2+)</name>
        <dbReference type="ChEBI" id="CHEBI:18420"/>
        <label>2</label>
        <note>catalytic</note>
    </ligand>
</feature>
<keyword evidence="19" id="KW-1185">Reference proteome</keyword>
<dbReference type="Gene3D" id="1.10.1410.10">
    <property type="match status" value="1"/>
</dbReference>
<dbReference type="PANTHER" id="PTHR10682">
    <property type="entry name" value="POLY A POLYMERASE"/>
    <property type="match status" value="1"/>
</dbReference>
<evidence type="ECO:0000256" key="11">
    <source>
        <dbReference type="PIRNR" id="PIRNR018425"/>
    </source>
</evidence>
<evidence type="ECO:0000256" key="2">
    <source>
        <dbReference type="ARBA" id="ARBA00004123"/>
    </source>
</evidence>
<dbReference type="EC" id="2.7.7.19" evidence="11"/>
<dbReference type="Pfam" id="PF20750">
    <property type="entry name" value="PAP_NTPase"/>
    <property type="match status" value="1"/>
</dbReference>
<reference evidence="18" key="1">
    <citation type="submission" date="2020-01" db="EMBL/GenBank/DDBJ databases">
        <authorList>
            <consortium name="DOE Joint Genome Institute"/>
            <person name="Haridas S."/>
            <person name="Albert R."/>
            <person name="Binder M."/>
            <person name="Bloem J."/>
            <person name="Labutti K."/>
            <person name="Salamov A."/>
            <person name="Andreopoulos B."/>
            <person name="Baker S.E."/>
            <person name="Barry K."/>
            <person name="Bills G."/>
            <person name="Bluhm B.H."/>
            <person name="Cannon C."/>
            <person name="Castanera R."/>
            <person name="Culley D.E."/>
            <person name="Daum C."/>
            <person name="Ezra D."/>
            <person name="Gonzalez J.B."/>
            <person name="Henrissat B."/>
            <person name="Kuo A."/>
            <person name="Liang C."/>
            <person name="Lipzen A."/>
            <person name="Lutzoni F."/>
            <person name="Magnuson J."/>
            <person name="Mondo S."/>
            <person name="Nolan M."/>
            <person name="Ohm R."/>
            <person name="Pangilinan J."/>
            <person name="Park H.-J."/>
            <person name="Ramirez L."/>
            <person name="Alfaro M."/>
            <person name="Sun H."/>
            <person name="Tritt A."/>
            <person name="Yoshinaga Y."/>
            <person name="Zwiers L.-H."/>
            <person name="Turgeon B.G."/>
            <person name="Goodwin S.B."/>
            <person name="Spatafora J.W."/>
            <person name="Crous P.W."/>
            <person name="Grigoriev I.V."/>
        </authorList>
    </citation>
    <scope>NUCLEOTIDE SEQUENCE</scope>
    <source>
        <strain evidence="18">IPT5</strain>
    </source>
</reference>
<feature type="binding site" evidence="12">
    <location>
        <begin position="102"/>
        <end position="104"/>
    </location>
    <ligand>
        <name>ATP</name>
        <dbReference type="ChEBI" id="CHEBI:30616"/>
    </ligand>
</feature>
<dbReference type="InterPro" id="IPR014492">
    <property type="entry name" value="PolyA_polymerase"/>
</dbReference>
<dbReference type="SUPFAM" id="SSF81301">
    <property type="entry name" value="Nucleotidyltransferase"/>
    <property type="match status" value="1"/>
</dbReference>
<dbReference type="Pfam" id="PF04926">
    <property type="entry name" value="PAP_RNA-bind"/>
    <property type="match status" value="1"/>
</dbReference>
<comment type="cofactor">
    <cofactor evidence="13">
        <name>Mg(2+)</name>
        <dbReference type="ChEBI" id="CHEBI:18420"/>
    </cofactor>
    <text evidence="13">Binds 2 magnesium ions. Also active with manganese.</text>
</comment>
<feature type="compositionally biased region" description="Basic residues" evidence="14">
    <location>
        <begin position="528"/>
        <end position="538"/>
    </location>
</feature>
<evidence type="ECO:0000256" key="14">
    <source>
        <dbReference type="SAM" id="MobiDB-lite"/>
    </source>
</evidence>
<comment type="catalytic activity">
    <reaction evidence="11">
        <text>RNA(n) + ATP = RNA(n)-3'-adenine ribonucleotide + diphosphate</text>
        <dbReference type="Rhea" id="RHEA:11332"/>
        <dbReference type="Rhea" id="RHEA-COMP:14527"/>
        <dbReference type="Rhea" id="RHEA-COMP:17347"/>
        <dbReference type="ChEBI" id="CHEBI:30616"/>
        <dbReference type="ChEBI" id="CHEBI:33019"/>
        <dbReference type="ChEBI" id="CHEBI:140395"/>
        <dbReference type="ChEBI" id="CHEBI:173115"/>
        <dbReference type="EC" id="2.7.7.19"/>
    </reaction>
</comment>
<dbReference type="GO" id="GO:0031123">
    <property type="term" value="P:RNA 3'-end processing"/>
    <property type="evidence" value="ECO:0007669"/>
    <property type="project" value="InterPro"/>
</dbReference>
<feature type="binding site" evidence="13">
    <location>
        <position position="102"/>
    </location>
    <ligand>
        <name>Mg(2+)</name>
        <dbReference type="ChEBI" id="CHEBI:18420"/>
        <label>2</label>
        <note>catalytic</note>
    </ligand>
</feature>
<dbReference type="GO" id="GO:0005634">
    <property type="term" value="C:nucleus"/>
    <property type="evidence" value="ECO:0007669"/>
    <property type="project" value="UniProtKB-SubCell"/>
</dbReference>
<accession>A0A6A7B3F9</accession>
<feature type="binding site" evidence="12">
    <location>
        <position position="230"/>
    </location>
    <ligand>
        <name>ATP</name>
        <dbReference type="ChEBI" id="CHEBI:30616"/>
    </ligand>
</feature>
<evidence type="ECO:0000256" key="5">
    <source>
        <dbReference type="ARBA" id="ARBA00022679"/>
    </source>
</evidence>
<keyword evidence="4 11" id="KW-0507">mRNA processing</keyword>
<feature type="domain" description="Poly(A) polymerase central" evidence="16">
    <location>
        <begin position="212"/>
        <end position="357"/>
    </location>
</feature>
<dbReference type="AlphaFoldDB" id="A0A6A7B3F9"/>
<dbReference type="InterPro" id="IPR011068">
    <property type="entry name" value="NuclTrfase_I-like_C"/>
</dbReference>
<sequence>MDGPKNKQYGVTSAISTAGPGPEEAKLNDSLVETLTRKNVFETPEGNKKRDDVIRHLQNVVEEFVRRVCKQKGVKQAAIDIAGGKVFTFGSYALGVHGPTSDIDSLVVVPKQVSIDDFFRNFPSIFREMSKTEDITELNPVEDAFVPIIKMEYRGVSIDLIFASLPKLSSIPRDMDTIEKKNLDGLAEQAMRSVNGTRVTKELLAAVPHPGSFRHALRAIKLWSNERGIYGAVFGYPGGVAWAIMVARICQLYPFANGATIVSKFFSLMQKWSWPRPVLLKHIEEGAMGLRVWNPQIYHGDRSHLMPIITPAFPSMCSTHTVMPSTLRIMQEEFQRADQIMQHIFAGTKSWDALFERHSFFTKDHKYYLTIVAASRTQEAHERFNGLVQSKVRHIVKGIDDGQTGIDTARPYPKCFERVHRCTDEDQVFEVSQGSLKYVIPASEVPAEGTALANGDAKVMYTASWYIGLTVTTDGGKALDISYPVAQFRSFITDAEVFDEKTMSVKVVHTRNTALPDDLFLPGETRPKKPAKEKKKKDTKSGGVKRPFADTGLDDSEHAAAKRQQAEPVSNGVPTAA</sequence>
<feature type="domain" description="Poly(A) polymerase RNA-binding" evidence="15">
    <location>
        <begin position="359"/>
        <end position="529"/>
    </location>
</feature>
<evidence type="ECO:0000313" key="18">
    <source>
        <dbReference type="EMBL" id="KAF2849187.1"/>
    </source>
</evidence>
<dbReference type="GO" id="GO:0005524">
    <property type="term" value="F:ATP binding"/>
    <property type="evidence" value="ECO:0007669"/>
    <property type="project" value="UniProtKB-UniRule"/>
</dbReference>
<feature type="binding site" evidence="13">
    <location>
        <position position="104"/>
    </location>
    <ligand>
        <name>Mg(2+)</name>
        <dbReference type="ChEBI" id="CHEBI:18420"/>
        <label>2</label>
        <note>catalytic</note>
    </ligand>
</feature>
<keyword evidence="5 11" id="KW-0808">Transferase</keyword>
<evidence type="ECO:0000256" key="6">
    <source>
        <dbReference type="ARBA" id="ARBA00022723"/>
    </source>
</evidence>
<keyword evidence="6 13" id="KW-0479">Metal-binding</keyword>
<dbReference type="Gene3D" id="3.30.460.10">
    <property type="entry name" value="Beta Polymerase, domain 2"/>
    <property type="match status" value="1"/>
</dbReference>
<comment type="cofactor">
    <cofactor evidence="1">
        <name>Mn(2+)</name>
        <dbReference type="ChEBI" id="CHEBI:29035"/>
    </cofactor>
</comment>
<feature type="region of interest" description="Disordered" evidence="14">
    <location>
        <begin position="1"/>
        <end position="25"/>
    </location>
</feature>
<organism evidence="18 19">
    <name type="scientific">Plenodomus tracheiphilus IPT5</name>
    <dbReference type="NCBI Taxonomy" id="1408161"/>
    <lineage>
        <taxon>Eukaryota</taxon>
        <taxon>Fungi</taxon>
        <taxon>Dikarya</taxon>
        <taxon>Ascomycota</taxon>
        <taxon>Pezizomycotina</taxon>
        <taxon>Dothideomycetes</taxon>
        <taxon>Pleosporomycetidae</taxon>
        <taxon>Pleosporales</taxon>
        <taxon>Pleosporineae</taxon>
        <taxon>Leptosphaeriaceae</taxon>
        <taxon>Plenodomus</taxon>
    </lineage>
</organism>
<keyword evidence="8 11" id="KW-0067">ATP-binding</keyword>
<name>A0A6A7B3F9_9PLEO</name>
<feature type="binding site" evidence="12">
    <location>
        <position position="159"/>
    </location>
    <ligand>
        <name>ATP</name>
        <dbReference type="ChEBI" id="CHEBI:30616"/>
    </ligand>
</feature>
<evidence type="ECO:0000256" key="7">
    <source>
        <dbReference type="ARBA" id="ARBA00022741"/>
    </source>
</evidence>
<gene>
    <name evidence="18" type="ORF">T440DRAFT_399760</name>
</gene>
<dbReference type="CDD" id="cd05402">
    <property type="entry name" value="NT_PAP_TUTase"/>
    <property type="match status" value="1"/>
</dbReference>
<dbReference type="FunFam" id="1.10.1410.10:FF:000001">
    <property type="entry name" value="Putative poly(A) polymerase gamma"/>
    <property type="match status" value="1"/>
</dbReference>
<dbReference type="InterPro" id="IPR007012">
    <property type="entry name" value="PolA_pol_cen_dom"/>
</dbReference>
<feature type="binding site" evidence="13">
    <location>
        <position position="102"/>
    </location>
    <ligand>
        <name>Mg(2+)</name>
        <dbReference type="ChEBI" id="CHEBI:18420"/>
        <label>1</label>
        <note>catalytic</note>
    </ligand>
</feature>
<comment type="function">
    <text evidence="11">Polymerase that creates the 3'-poly(A) tail of mRNA's.</text>
</comment>
<dbReference type="PIRSF" id="PIRSF018425">
    <property type="entry name" value="PolyA_polymerase"/>
    <property type="match status" value="1"/>
</dbReference>
<dbReference type="Pfam" id="PF04928">
    <property type="entry name" value="PAP_central"/>
    <property type="match status" value="1"/>
</dbReference>
<dbReference type="SUPFAM" id="SSF55003">
    <property type="entry name" value="PAP/Archaeal CCA-adding enzyme, C-terminal domain"/>
    <property type="match status" value="1"/>
</dbReference>
<dbReference type="OrthoDB" id="412748at2759"/>
<evidence type="ECO:0000259" key="16">
    <source>
        <dbReference type="Pfam" id="PF04928"/>
    </source>
</evidence>
<evidence type="ECO:0000256" key="9">
    <source>
        <dbReference type="ARBA" id="ARBA00022842"/>
    </source>
</evidence>
<comment type="similarity">
    <text evidence="3 11">Belongs to the poly(A) polymerase family.</text>
</comment>
<dbReference type="InterPro" id="IPR007010">
    <property type="entry name" value="PolA_pol_RNA-bd_dom"/>
</dbReference>
<protein>
    <recommendedName>
        <fullName evidence="11">Poly(A) polymerase</fullName>
        <ecNumber evidence="11">2.7.7.19</ecNumber>
    </recommendedName>
</protein>
<evidence type="ECO:0000256" key="3">
    <source>
        <dbReference type="ARBA" id="ARBA00010912"/>
    </source>
</evidence>
<evidence type="ECO:0000256" key="8">
    <source>
        <dbReference type="ARBA" id="ARBA00022840"/>
    </source>
</evidence>
<dbReference type="InterPro" id="IPR043519">
    <property type="entry name" value="NT_sf"/>
</dbReference>
<feature type="domain" description="Poly(A) polymerase nucleotidyltransferase" evidence="17">
    <location>
        <begin position="10"/>
        <end position="207"/>
    </location>
</feature>
<evidence type="ECO:0000259" key="17">
    <source>
        <dbReference type="Pfam" id="PF20750"/>
    </source>
</evidence>
<evidence type="ECO:0000256" key="12">
    <source>
        <dbReference type="PIRSR" id="PIRSR018425-1"/>
    </source>
</evidence>